<protein>
    <submittedName>
        <fullName evidence="1">Uncharacterized protein</fullName>
    </submittedName>
</protein>
<dbReference type="AlphaFoldDB" id="A0A4Z2HCG6"/>
<evidence type="ECO:0000313" key="2">
    <source>
        <dbReference type="Proteomes" id="UP000314294"/>
    </source>
</evidence>
<dbReference type="EMBL" id="SRLO01000282">
    <property type="protein sequence ID" value="TNN62975.1"/>
    <property type="molecule type" value="Genomic_DNA"/>
</dbReference>
<reference evidence="1 2" key="1">
    <citation type="submission" date="2019-03" db="EMBL/GenBank/DDBJ databases">
        <title>First draft genome of Liparis tanakae, snailfish: a comprehensive survey of snailfish specific genes.</title>
        <authorList>
            <person name="Kim W."/>
            <person name="Song I."/>
            <person name="Jeong J.-H."/>
            <person name="Kim D."/>
            <person name="Kim S."/>
            <person name="Ryu S."/>
            <person name="Song J.Y."/>
            <person name="Lee S.K."/>
        </authorList>
    </citation>
    <scope>NUCLEOTIDE SEQUENCE [LARGE SCALE GENOMIC DNA]</scope>
    <source>
        <tissue evidence="1">Muscle</tissue>
    </source>
</reference>
<organism evidence="1 2">
    <name type="scientific">Liparis tanakae</name>
    <name type="common">Tanaka's snailfish</name>
    <dbReference type="NCBI Taxonomy" id="230148"/>
    <lineage>
        <taxon>Eukaryota</taxon>
        <taxon>Metazoa</taxon>
        <taxon>Chordata</taxon>
        <taxon>Craniata</taxon>
        <taxon>Vertebrata</taxon>
        <taxon>Euteleostomi</taxon>
        <taxon>Actinopterygii</taxon>
        <taxon>Neopterygii</taxon>
        <taxon>Teleostei</taxon>
        <taxon>Neoteleostei</taxon>
        <taxon>Acanthomorphata</taxon>
        <taxon>Eupercaria</taxon>
        <taxon>Perciformes</taxon>
        <taxon>Cottioidei</taxon>
        <taxon>Cottales</taxon>
        <taxon>Liparidae</taxon>
        <taxon>Liparis</taxon>
    </lineage>
</organism>
<comment type="caution">
    <text evidence="1">The sequence shown here is derived from an EMBL/GenBank/DDBJ whole genome shotgun (WGS) entry which is preliminary data.</text>
</comment>
<dbReference type="Proteomes" id="UP000314294">
    <property type="component" value="Unassembled WGS sequence"/>
</dbReference>
<keyword evidence="2" id="KW-1185">Reference proteome</keyword>
<sequence length="79" mass="8401">MTHAAALQWGLEKHDDTSELSCECWGLGGSGGSGVGPHRSRCPRPAGGWGSGGCMLRVEVPFDDRPADLRQRPAADRRA</sequence>
<gene>
    <name evidence="1" type="ORF">EYF80_026784</name>
</gene>
<evidence type="ECO:0000313" key="1">
    <source>
        <dbReference type="EMBL" id="TNN62975.1"/>
    </source>
</evidence>
<accession>A0A4Z2HCG6</accession>
<name>A0A4Z2HCG6_9TELE</name>
<proteinExistence type="predicted"/>